<name>A0A6N2S618_9ACTO</name>
<organism evidence="4">
    <name type="scientific">Schaalia odontolytica</name>
    <dbReference type="NCBI Taxonomy" id="1660"/>
    <lineage>
        <taxon>Bacteria</taxon>
        <taxon>Bacillati</taxon>
        <taxon>Actinomycetota</taxon>
        <taxon>Actinomycetes</taxon>
        <taxon>Actinomycetales</taxon>
        <taxon>Actinomycetaceae</taxon>
        <taxon>Schaalia</taxon>
    </lineage>
</organism>
<dbReference type="EMBL" id="CACRSM010000002">
    <property type="protein sequence ID" value="VYS88622.1"/>
    <property type="molecule type" value="Genomic_DNA"/>
</dbReference>
<reference evidence="4" key="1">
    <citation type="submission" date="2019-11" db="EMBL/GenBank/DDBJ databases">
        <authorList>
            <person name="Feng L."/>
        </authorList>
    </citation>
    <scope>NUCLEOTIDE SEQUENCE</scope>
    <source>
        <strain evidence="4">AodontolyticusLFYP35</strain>
    </source>
</reference>
<proteinExistence type="predicted"/>
<evidence type="ECO:0000313" key="4">
    <source>
        <dbReference type="EMBL" id="VYS88622.1"/>
    </source>
</evidence>
<evidence type="ECO:0000256" key="1">
    <source>
        <dbReference type="SAM" id="MobiDB-lite"/>
    </source>
</evidence>
<evidence type="ECO:0000256" key="2">
    <source>
        <dbReference type="SAM" id="Phobius"/>
    </source>
</evidence>
<keyword evidence="2" id="KW-0812">Transmembrane</keyword>
<evidence type="ECO:0000259" key="3">
    <source>
        <dbReference type="Pfam" id="PF14067"/>
    </source>
</evidence>
<feature type="domain" description="LssY-like C-terminal" evidence="3">
    <location>
        <begin position="110"/>
        <end position="299"/>
    </location>
</feature>
<protein>
    <recommendedName>
        <fullName evidence="3">LssY-like C-terminal domain-containing protein</fullName>
    </recommendedName>
</protein>
<feature type="region of interest" description="Disordered" evidence="1">
    <location>
        <begin position="1"/>
        <end position="32"/>
    </location>
</feature>
<dbReference type="AlphaFoldDB" id="A0A6N2S618"/>
<keyword evidence="2" id="KW-1133">Transmembrane helix</keyword>
<dbReference type="InterPro" id="IPR025902">
    <property type="entry name" value="LssY-like-C_dom"/>
</dbReference>
<feature type="transmembrane region" description="Helical" evidence="2">
    <location>
        <begin position="440"/>
        <end position="463"/>
    </location>
</feature>
<feature type="transmembrane region" description="Helical" evidence="2">
    <location>
        <begin position="377"/>
        <end position="403"/>
    </location>
</feature>
<gene>
    <name evidence="4" type="ORF">AOLFYP35_00703</name>
</gene>
<feature type="transmembrane region" description="Helical" evidence="2">
    <location>
        <begin position="55"/>
        <end position="77"/>
    </location>
</feature>
<feature type="transmembrane region" description="Helical" evidence="2">
    <location>
        <begin position="335"/>
        <end position="357"/>
    </location>
</feature>
<accession>A0A6N2S618</accession>
<sequence length="491" mass="54603">MSENRVSAIESNYEGENASAHSRPRPQKPPVYQRASDKLSFTQDRDWGFDDVVDALFFIFSGVATLWLAYVFLAGSIKLKPTAIAWFLICWAVTAYLALPRIHQLLTWLYVPDYFIGRTRTADGLLGDPVNLALVGSEIDIHAAMTEAGWVRADPITPRTVFRVIRAFVSRKSYDAAPVSNLVLFGRKQDFAYQKGVPSRSSERHHVRFWRTPDGWVLPGGRRVEWLAAGTFDRAVGLSLLTFQITHKIDADIDIERNFIVDDVLFANPAAELEILPDFFSAYHDKNGGGDRVITDGDLYLLDVQDVEPNDDDAHEMADAHDVDSQAHRQRPVQLVVGMVLVALMFATELFQTYLVLQNPWKYIALNVIGIDDVADAQIYILTMRLIVALVTLVLLVMEIITAVMTWNGHPRARIILLTALSADIIFGAADIASSGATHIVLMTLIRSSLGVLALLALSARACHQWVRERKKERLQAKAKAAGVLPTSPAS</sequence>
<feature type="transmembrane region" description="Helical" evidence="2">
    <location>
        <begin position="83"/>
        <end position="99"/>
    </location>
</feature>
<feature type="transmembrane region" description="Helical" evidence="2">
    <location>
        <begin position="415"/>
        <end position="434"/>
    </location>
</feature>
<dbReference type="Pfam" id="PF14067">
    <property type="entry name" value="LssY_C"/>
    <property type="match status" value="1"/>
</dbReference>
<keyword evidence="2" id="KW-0472">Membrane</keyword>